<accession>A0ABT0PJ77</accession>
<dbReference type="GO" id="GO:0004519">
    <property type="term" value="F:endonuclease activity"/>
    <property type="evidence" value="ECO:0007669"/>
    <property type="project" value="UniProtKB-KW"/>
</dbReference>
<name>A0ABT0PJ77_9GAMM</name>
<keyword evidence="2" id="KW-0378">Hydrolase</keyword>
<dbReference type="RefSeq" id="WP_249701045.1">
    <property type="nucleotide sequence ID" value="NZ_JAMFLX010000025.1"/>
</dbReference>
<sequence>MAKAQLQRLLWLQGNTCFYCGRKLHLKEASIDHVLPRSEGGTDVVANKVVCCRTINQTFANMPIKEKMRCVIQWRGDVPCPMVEMEKIASVSVIEEFEKEG</sequence>
<protein>
    <submittedName>
        <fullName evidence="2">HNH endonuclease</fullName>
    </submittedName>
</protein>
<dbReference type="InterPro" id="IPR029471">
    <property type="entry name" value="HNH_5"/>
</dbReference>
<dbReference type="Gene3D" id="1.10.30.50">
    <property type="match status" value="1"/>
</dbReference>
<comment type="caution">
    <text evidence="2">The sequence shown here is derived from an EMBL/GenBank/DDBJ whole genome shotgun (WGS) entry which is preliminary data.</text>
</comment>
<evidence type="ECO:0000313" key="2">
    <source>
        <dbReference type="EMBL" id="MCL6271434.1"/>
    </source>
</evidence>
<dbReference type="InterPro" id="IPR003615">
    <property type="entry name" value="HNH_nuc"/>
</dbReference>
<keyword evidence="2" id="KW-0540">Nuclease</keyword>
<keyword evidence="3" id="KW-1185">Reference proteome</keyword>
<dbReference type="EMBL" id="JAMFLX010000025">
    <property type="protein sequence ID" value="MCL6271434.1"/>
    <property type="molecule type" value="Genomic_DNA"/>
</dbReference>
<evidence type="ECO:0000313" key="3">
    <source>
        <dbReference type="Proteomes" id="UP001203338"/>
    </source>
</evidence>
<proteinExistence type="predicted"/>
<dbReference type="Pfam" id="PF14279">
    <property type="entry name" value="HNH_5"/>
    <property type="match status" value="1"/>
</dbReference>
<dbReference type="Proteomes" id="UP001203338">
    <property type="component" value="Unassembled WGS sequence"/>
</dbReference>
<evidence type="ECO:0000259" key="1">
    <source>
        <dbReference type="SMART" id="SM00507"/>
    </source>
</evidence>
<gene>
    <name evidence="2" type="ORF">M3P05_16050</name>
</gene>
<reference evidence="2 3" key="1">
    <citation type="submission" date="2022-05" db="EMBL/GenBank/DDBJ databases">
        <authorList>
            <person name="Park J.-S."/>
        </authorList>
    </citation>
    <scope>NUCLEOTIDE SEQUENCE [LARGE SCALE GENOMIC DNA]</scope>
    <source>
        <strain evidence="2 3">2012CJ34-2</strain>
    </source>
</reference>
<feature type="domain" description="HNH nuclease" evidence="1">
    <location>
        <begin position="5"/>
        <end position="57"/>
    </location>
</feature>
<keyword evidence="2" id="KW-0255">Endonuclease</keyword>
<organism evidence="2 3">
    <name type="scientific">Parendozoicomonas callyspongiae</name>
    <dbReference type="NCBI Taxonomy" id="2942213"/>
    <lineage>
        <taxon>Bacteria</taxon>
        <taxon>Pseudomonadati</taxon>
        <taxon>Pseudomonadota</taxon>
        <taxon>Gammaproteobacteria</taxon>
        <taxon>Oceanospirillales</taxon>
        <taxon>Endozoicomonadaceae</taxon>
        <taxon>Parendozoicomonas</taxon>
    </lineage>
</organism>
<dbReference type="SMART" id="SM00507">
    <property type="entry name" value="HNHc"/>
    <property type="match status" value="1"/>
</dbReference>